<gene>
    <name evidence="1" type="ORF">AWC16_22435</name>
</gene>
<dbReference type="AlphaFoldDB" id="A0A1X1Y7A5"/>
<name>A0A1X1Y7A5_9MYCO</name>
<keyword evidence="2" id="KW-1185">Reference proteome</keyword>
<evidence type="ECO:0000313" key="2">
    <source>
        <dbReference type="Proteomes" id="UP000193866"/>
    </source>
</evidence>
<dbReference type="Gene3D" id="1.20.1270.70">
    <property type="entry name" value="Designed single chain three-helix bundle"/>
    <property type="match status" value="1"/>
</dbReference>
<dbReference type="STRING" id="1108812.AWC16_22435"/>
<dbReference type="Proteomes" id="UP000193866">
    <property type="component" value="Unassembled WGS sequence"/>
</dbReference>
<reference evidence="1 2" key="1">
    <citation type="submission" date="2016-01" db="EMBL/GenBank/DDBJ databases">
        <title>The new phylogeny of the genus Mycobacterium.</title>
        <authorList>
            <person name="Tarcisio F."/>
            <person name="Conor M."/>
            <person name="Antonella G."/>
            <person name="Elisabetta G."/>
            <person name="Giulia F.S."/>
            <person name="Sara T."/>
            <person name="Anna F."/>
            <person name="Clotilde B."/>
            <person name="Roberto B."/>
            <person name="Veronica D.S."/>
            <person name="Fabio R."/>
            <person name="Monica P."/>
            <person name="Olivier J."/>
            <person name="Enrico T."/>
            <person name="Nicola S."/>
        </authorList>
    </citation>
    <scope>NUCLEOTIDE SEQUENCE [LARGE SCALE GENOMIC DNA]</scope>
    <source>
        <strain evidence="1 2">DSM 45394</strain>
    </source>
</reference>
<dbReference type="EMBL" id="LQPG01000055">
    <property type="protein sequence ID" value="ORW07002.1"/>
    <property type="molecule type" value="Genomic_DNA"/>
</dbReference>
<protein>
    <submittedName>
        <fullName evidence="1">Uncharacterized protein</fullName>
    </submittedName>
</protein>
<comment type="caution">
    <text evidence="1">The sequence shown here is derived from an EMBL/GenBank/DDBJ whole genome shotgun (WGS) entry which is preliminary data.</text>
</comment>
<sequence>MRGYLVRLHHMSEQEIQRRVRQQRADIDSLYMLVEQVGGKVDALDTKLSGRIDTLESRFDGLEARFDGLEARFDGLEVRFDGLVAQMDRRFDGLGAQLSDVLRRLA</sequence>
<organism evidence="1 2">
    <name type="scientific">Mycolicibacter longobardus</name>
    <dbReference type="NCBI Taxonomy" id="1108812"/>
    <lineage>
        <taxon>Bacteria</taxon>
        <taxon>Bacillati</taxon>
        <taxon>Actinomycetota</taxon>
        <taxon>Actinomycetes</taxon>
        <taxon>Mycobacteriales</taxon>
        <taxon>Mycobacteriaceae</taxon>
        <taxon>Mycolicibacter</taxon>
    </lineage>
</organism>
<proteinExistence type="predicted"/>
<evidence type="ECO:0000313" key="1">
    <source>
        <dbReference type="EMBL" id="ORW07002.1"/>
    </source>
</evidence>
<accession>A0A1X1Y7A5</accession>